<keyword evidence="3" id="KW-1185">Reference proteome</keyword>
<keyword evidence="1" id="KW-1133">Transmembrane helix</keyword>
<dbReference type="OrthoDB" id="9762883at2"/>
<evidence type="ECO:0000313" key="3">
    <source>
        <dbReference type="Proteomes" id="UP000294902"/>
    </source>
</evidence>
<dbReference type="AlphaFoldDB" id="A0A4R3MQ90"/>
<evidence type="ECO:0000313" key="2">
    <source>
        <dbReference type="EMBL" id="TCT17042.1"/>
    </source>
</evidence>
<dbReference type="Proteomes" id="UP000294902">
    <property type="component" value="Unassembled WGS sequence"/>
</dbReference>
<name>A0A4R3MQ90_9FIRM</name>
<proteinExistence type="predicted"/>
<keyword evidence="1" id="KW-0472">Membrane</keyword>
<gene>
    <name evidence="2" type="ORF">EDC18_101338</name>
</gene>
<sequence length="178" mass="20245">MKDRKPLTSEKSDYKFKLKSFVSFDTIMFLIVVLIFISALIFISKSINERKGLVNEQSMVIDVVTKFGENLKNVPLLAPKEIVEESIKESYSNYVSQELLEKWLKDLLKAPGRIASSPWPDSIEVISVDKISNDTYKVNGRIIEKTSTGVVNDGYASKRPILFIVKRIDGKWVINDVL</sequence>
<dbReference type="EMBL" id="SMAL01000001">
    <property type="protein sequence ID" value="TCT17042.1"/>
    <property type="molecule type" value="Genomic_DNA"/>
</dbReference>
<keyword evidence="1" id="KW-0812">Transmembrane</keyword>
<reference evidence="2 3" key="1">
    <citation type="submission" date="2019-03" db="EMBL/GenBank/DDBJ databases">
        <title>Genomic Encyclopedia of Type Strains, Phase IV (KMG-IV): sequencing the most valuable type-strain genomes for metagenomic binning, comparative biology and taxonomic classification.</title>
        <authorList>
            <person name="Goeker M."/>
        </authorList>
    </citation>
    <scope>NUCLEOTIDE SEQUENCE [LARGE SCALE GENOMIC DNA]</scope>
    <source>
        <strain evidence="2 3">DSM 24629</strain>
    </source>
</reference>
<evidence type="ECO:0000256" key="1">
    <source>
        <dbReference type="SAM" id="Phobius"/>
    </source>
</evidence>
<comment type="caution">
    <text evidence="2">The sequence shown here is derived from an EMBL/GenBank/DDBJ whole genome shotgun (WGS) entry which is preliminary data.</text>
</comment>
<dbReference type="RefSeq" id="WP_132249607.1">
    <property type="nucleotide sequence ID" value="NZ_SMAL01000001.1"/>
</dbReference>
<evidence type="ECO:0008006" key="4">
    <source>
        <dbReference type="Google" id="ProtNLM"/>
    </source>
</evidence>
<feature type="transmembrane region" description="Helical" evidence="1">
    <location>
        <begin position="21"/>
        <end position="43"/>
    </location>
</feature>
<organism evidence="2 3">
    <name type="scientific">Natranaerovirga pectinivora</name>
    <dbReference type="NCBI Taxonomy" id="682400"/>
    <lineage>
        <taxon>Bacteria</taxon>
        <taxon>Bacillati</taxon>
        <taxon>Bacillota</taxon>
        <taxon>Clostridia</taxon>
        <taxon>Lachnospirales</taxon>
        <taxon>Natranaerovirgaceae</taxon>
        <taxon>Natranaerovirga</taxon>
    </lineage>
</organism>
<accession>A0A4R3MQ90</accession>
<protein>
    <recommendedName>
        <fullName evidence="4">Mce-associated membrane protein</fullName>
    </recommendedName>
</protein>